<evidence type="ECO:0000259" key="2">
    <source>
        <dbReference type="Pfam" id="PF00501"/>
    </source>
</evidence>
<dbReference type="PIRSF" id="PIRSF006444">
    <property type="entry name" value="PaaK"/>
    <property type="match status" value="1"/>
</dbReference>
<dbReference type="EMBL" id="JBBYAF010000006">
    <property type="protein sequence ID" value="MEL3971617.1"/>
    <property type="molecule type" value="Genomic_DNA"/>
</dbReference>
<dbReference type="Pfam" id="PF00501">
    <property type="entry name" value="AMP-binding"/>
    <property type="match status" value="1"/>
</dbReference>
<keyword evidence="5" id="KW-1185">Reference proteome</keyword>
<comment type="similarity">
    <text evidence="1">Belongs to the phenylacetyl-CoA ligase family.</text>
</comment>
<dbReference type="InterPro" id="IPR042099">
    <property type="entry name" value="ANL_N_sf"/>
</dbReference>
<dbReference type="Gene3D" id="3.30.300.30">
    <property type="match status" value="1"/>
</dbReference>
<reference evidence="4 5" key="1">
    <citation type="submission" date="2024-04" db="EMBL/GenBank/DDBJ databases">
        <title>Bacillus oryzaecorticis sp. nov., a moderately halophilic bacterium isolated from rice husks.</title>
        <authorList>
            <person name="Zhu H.-S."/>
        </authorList>
    </citation>
    <scope>NUCLEOTIDE SEQUENCE [LARGE SCALE GENOMIC DNA]</scope>
    <source>
        <strain evidence="4 5">ZC255</strain>
    </source>
</reference>
<dbReference type="Proteomes" id="UP001389717">
    <property type="component" value="Unassembled WGS sequence"/>
</dbReference>
<feature type="domain" description="AMP-dependent synthetase/ligase" evidence="2">
    <location>
        <begin position="78"/>
        <end position="285"/>
    </location>
</feature>
<dbReference type="PANTHER" id="PTHR43439:SF1">
    <property type="entry name" value="PHENYLACETATE-COENZYME A LIGASE"/>
    <property type="match status" value="1"/>
</dbReference>
<dbReference type="InterPro" id="IPR011880">
    <property type="entry name" value="PA_CoA_ligase"/>
</dbReference>
<feature type="domain" description="AMP-dependent ligase C-terminal" evidence="3">
    <location>
        <begin position="334"/>
        <end position="435"/>
    </location>
</feature>
<evidence type="ECO:0000256" key="1">
    <source>
        <dbReference type="PIRNR" id="PIRNR006444"/>
    </source>
</evidence>
<keyword evidence="1" id="KW-0436">Ligase</keyword>
<organism evidence="4 5">
    <name type="scientific">Rossellomorea oryzaecorticis</name>
    <dbReference type="NCBI Taxonomy" id="1396505"/>
    <lineage>
        <taxon>Bacteria</taxon>
        <taxon>Bacillati</taxon>
        <taxon>Bacillota</taxon>
        <taxon>Bacilli</taxon>
        <taxon>Bacillales</taxon>
        <taxon>Bacillaceae</taxon>
        <taxon>Rossellomorea</taxon>
    </lineage>
</organism>
<accession>A0ABU9K814</accession>
<dbReference type="EC" id="6.2.1.30" evidence="1"/>
<comment type="pathway">
    <text evidence="1">Aromatic compound metabolism; phenylacetate degradation.</text>
</comment>
<dbReference type="RefSeq" id="WP_341981086.1">
    <property type="nucleotide sequence ID" value="NZ_JBBYAF010000006.1"/>
</dbReference>
<comment type="caution">
    <text evidence="4">The sequence shown here is derived from an EMBL/GenBank/DDBJ whole genome shotgun (WGS) entry which is preliminary data.</text>
</comment>
<sequence length="441" mass="48985">MILHEIETAGRDQMESLQLERLQKTASAVYHSVPFYRHHFEQRNLHPDDIQSLEDIKMLPLTTKRDLRDHYPFGMFAVKQEEMVRVHASSGTSGKPTVVGYTQNDIDMWGSIVARAIAMAGGKPGSVLHNAYGYGLFTGGLGLHYGSEKLGMITVPVSGGNIDRQITLIEDFKPSVICGTPSYVLNLAETVEAKGKDPASLSLEVGIFGAEPWSDKMRDTLEGILGIKACDIYGLSEVIGPGVAMECPEAQDGLHIAEDHFLVEVIHPETLEPMPEGETGELVFTSLTKEAFPIVRYRTGDIASIRHGKCLCGRTTVKMSRVKGRVDDMLIIRGVNVFPSEMEHHLLELKELSPHYQLHLKKKGALDTVELHVEISRDYYAGISENIRHDKIEELTSIVKRVMKNGCLVSMDVIVRAPKEIPRSEGKAIRIVDLRKETVLP</sequence>
<name>A0ABU9K814_9BACI</name>
<dbReference type="InterPro" id="IPR000873">
    <property type="entry name" value="AMP-dep_synth/lig_dom"/>
</dbReference>
<evidence type="ECO:0000259" key="3">
    <source>
        <dbReference type="Pfam" id="PF14535"/>
    </source>
</evidence>
<proteinExistence type="inferred from homology"/>
<dbReference type="InterPro" id="IPR028154">
    <property type="entry name" value="AMP-dep_Lig_C"/>
</dbReference>
<comment type="catalytic activity">
    <reaction evidence="1">
        <text>2-phenylacetate + ATP + CoA = phenylacetyl-CoA + AMP + diphosphate</text>
        <dbReference type="Rhea" id="RHEA:20956"/>
        <dbReference type="ChEBI" id="CHEBI:18401"/>
        <dbReference type="ChEBI" id="CHEBI:30616"/>
        <dbReference type="ChEBI" id="CHEBI:33019"/>
        <dbReference type="ChEBI" id="CHEBI:57287"/>
        <dbReference type="ChEBI" id="CHEBI:57390"/>
        <dbReference type="ChEBI" id="CHEBI:456215"/>
        <dbReference type="EC" id="6.2.1.30"/>
    </reaction>
</comment>
<protein>
    <recommendedName>
        <fullName evidence="1">Phenylacetate-coenzyme A ligase</fullName>
        <ecNumber evidence="1">6.2.1.30</ecNumber>
    </recommendedName>
    <alternativeName>
        <fullName evidence="1">Phenylacetyl-CoA ligase</fullName>
    </alternativeName>
</protein>
<gene>
    <name evidence="4" type="ORF">AAEO50_04920</name>
</gene>
<evidence type="ECO:0000313" key="4">
    <source>
        <dbReference type="EMBL" id="MEL3971617.1"/>
    </source>
</evidence>
<dbReference type="CDD" id="cd05913">
    <property type="entry name" value="PaaK"/>
    <property type="match status" value="1"/>
</dbReference>
<dbReference type="Gene3D" id="3.40.50.12780">
    <property type="entry name" value="N-terminal domain of ligase-like"/>
    <property type="match status" value="1"/>
</dbReference>
<dbReference type="InterPro" id="IPR045851">
    <property type="entry name" value="AMP-bd_C_sf"/>
</dbReference>
<dbReference type="SUPFAM" id="SSF56801">
    <property type="entry name" value="Acetyl-CoA synthetase-like"/>
    <property type="match status" value="1"/>
</dbReference>
<evidence type="ECO:0000313" key="5">
    <source>
        <dbReference type="Proteomes" id="UP001389717"/>
    </source>
</evidence>
<dbReference type="PANTHER" id="PTHR43439">
    <property type="entry name" value="PHENYLACETATE-COENZYME A LIGASE"/>
    <property type="match status" value="1"/>
</dbReference>
<dbReference type="Pfam" id="PF14535">
    <property type="entry name" value="AMP-binding_C_2"/>
    <property type="match status" value="1"/>
</dbReference>
<keyword evidence="1" id="KW-0547">Nucleotide-binding</keyword>
<comment type="function">
    <text evidence="1">Catalyzes the activation of phenylacetic acid (PA) to phenylacetyl-CoA (PA-CoA).</text>
</comment>
<dbReference type="InterPro" id="IPR051414">
    <property type="entry name" value="Adenylate-forming_Reductase"/>
</dbReference>